<evidence type="ECO:0000256" key="3">
    <source>
        <dbReference type="ARBA" id="ARBA00023210"/>
    </source>
</evidence>
<protein>
    <recommendedName>
        <fullName evidence="6">Probable septum site-determining protein MinC</fullName>
    </recommendedName>
</protein>
<dbReference type="EMBL" id="SMRS01000008">
    <property type="protein sequence ID" value="KAA0873978.1"/>
    <property type="molecule type" value="Genomic_DNA"/>
</dbReference>
<evidence type="ECO:0000313" key="10">
    <source>
        <dbReference type="EMBL" id="KAA0873978.1"/>
    </source>
</evidence>
<keyword evidence="4 6" id="KW-0131">Cell cycle</keyword>
<proteinExistence type="inferred from homology"/>
<dbReference type="Pfam" id="PF03775">
    <property type="entry name" value="MinC_C"/>
    <property type="match status" value="1"/>
</dbReference>
<evidence type="ECO:0000313" key="11">
    <source>
        <dbReference type="Proteomes" id="UP000325302"/>
    </source>
</evidence>
<evidence type="ECO:0000259" key="9">
    <source>
        <dbReference type="Pfam" id="PF05209"/>
    </source>
</evidence>
<comment type="subunit">
    <text evidence="6">Interacts with MinD and FtsZ.</text>
</comment>
<evidence type="ECO:0000259" key="8">
    <source>
        <dbReference type="Pfam" id="PF03775"/>
    </source>
</evidence>
<feature type="domain" description="Septum formation inhibitor MinC C-terminal" evidence="8">
    <location>
        <begin position="162"/>
        <end position="262"/>
    </location>
</feature>
<dbReference type="PANTHER" id="PTHR34108:SF1">
    <property type="entry name" value="SEPTUM SITE-DETERMINING PROTEIN MINC"/>
    <property type="match status" value="1"/>
</dbReference>
<keyword evidence="11" id="KW-1185">Reference proteome</keyword>
<comment type="caution">
    <text evidence="10">The sequence shown here is derived from an EMBL/GenBank/DDBJ whole genome shotgun (WGS) entry which is preliminary data.</text>
</comment>
<evidence type="ECO:0000256" key="7">
    <source>
        <dbReference type="SAM" id="MobiDB-lite"/>
    </source>
</evidence>
<reference evidence="10 11" key="1">
    <citation type="submission" date="2019-03" db="EMBL/GenBank/DDBJ databases">
        <title>Nitrincola sp. nov. isolated from an Indian soda lake.</title>
        <authorList>
            <person name="Joshi A."/>
            <person name="Thite S.V."/>
            <person name="Joseph N."/>
            <person name="Dhotre D."/>
            <person name="Moorthy M."/>
            <person name="Shouche Y.S."/>
        </authorList>
    </citation>
    <scope>NUCLEOTIDE SEQUENCE [LARGE SCALE GENOMIC DNA]</scope>
    <source>
        <strain evidence="10 11">MEB193</strain>
    </source>
</reference>
<dbReference type="InterPro" id="IPR007874">
    <property type="entry name" value="MinC_N"/>
</dbReference>
<name>A0A5A9W1I8_9GAMM</name>
<dbReference type="Gene3D" id="2.160.20.70">
    <property type="match status" value="1"/>
</dbReference>
<dbReference type="Gene3D" id="3.30.70.260">
    <property type="match status" value="1"/>
</dbReference>
<evidence type="ECO:0000256" key="2">
    <source>
        <dbReference type="ARBA" id="ARBA00022618"/>
    </source>
</evidence>
<comment type="function">
    <text evidence="5 6">Cell division inhibitor that blocks the formation of polar Z ring septums. Rapidly oscillates between the poles of the cell to destabilize FtsZ filaments that have formed before they mature into polar Z rings. Prevents FtsZ polymerization.</text>
</comment>
<dbReference type="Proteomes" id="UP000325302">
    <property type="component" value="Unassembled WGS sequence"/>
</dbReference>
<dbReference type="PANTHER" id="PTHR34108">
    <property type="entry name" value="SEPTUM SITE-DETERMINING PROTEIN MINC"/>
    <property type="match status" value="1"/>
</dbReference>
<keyword evidence="2 6" id="KW-0132">Cell division</keyword>
<gene>
    <name evidence="6 10" type="primary">minC</name>
    <name evidence="10" type="ORF">E1H14_11555</name>
</gene>
<feature type="compositionally biased region" description="Polar residues" evidence="7">
    <location>
        <begin position="139"/>
        <end position="154"/>
    </location>
</feature>
<sequence length="265" mass="28673">MFFSGKTAKKAQTSQEPTVSLHAVNVSTAPPKVKIKGGMTSAAYLRLQRLSDEDMAHLDAALEELAQHAQALIQGMPVVIELEQSDLSPAGLQDVVNRLRQAGANPFALRAPESQAALAQPLGISYLGELSREHLRRQSPATTSEATRSEQSAESEFKDALIITTPIRSGQQVYARDRDLIVIGNVSRGAEILADGNIHVYGALRGRAMAGLKGNDQARIFCTTMDAELLLINGDYLTQDSVSEAVLHKPCQVVKDDQTIQILVF</sequence>
<evidence type="ECO:0000256" key="4">
    <source>
        <dbReference type="ARBA" id="ARBA00023306"/>
    </source>
</evidence>
<feature type="region of interest" description="Disordered" evidence="7">
    <location>
        <begin position="135"/>
        <end position="155"/>
    </location>
</feature>
<dbReference type="HAMAP" id="MF_00267">
    <property type="entry name" value="MinC"/>
    <property type="match status" value="1"/>
</dbReference>
<feature type="domain" description="Septum formation inhibitor MinC N-terminal" evidence="9">
    <location>
        <begin position="33"/>
        <end position="106"/>
    </location>
</feature>
<accession>A0A5A9W1I8</accession>
<dbReference type="InterPro" id="IPR036145">
    <property type="entry name" value="MinC_C_sf"/>
</dbReference>
<dbReference type="InterPro" id="IPR005526">
    <property type="entry name" value="Septum_form_inhib_MinC_C"/>
</dbReference>
<evidence type="ECO:0000256" key="6">
    <source>
        <dbReference type="HAMAP-Rule" id="MF_00267"/>
    </source>
</evidence>
<evidence type="ECO:0000256" key="5">
    <source>
        <dbReference type="ARBA" id="ARBA00025606"/>
    </source>
</evidence>
<dbReference type="InterPro" id="IPR016098">
    <property type="entry name" value="CAP/MinC_C"/>
</dbReference>
<dbReference type="GO" id="GO:0051302">
    <property type="term" value="P:regulation of cell division"/>
    <property type="evidence" value="ECO:0007669"/>
    <property type="project" value="InterPro"/>
</dbReference>
<dbReference type="GO" id="GO:0000917">
    <property type="term" value="P:division septum assembly"/>
    <property type="evidence" value="ECO:0007669"/>
    <property type="project" value="UniProtKB-KW"/>
</dbReference>
<dbReference type="InterPro" id="IPR013033">
    <property type="entry name" value="MinC"/>
</dbReference>
<keyword evidence="3 6" id="KW-0717">Septation</keyword>
<evidence type="ECO:0000256" key="1">
    <source>
        <dbReference type="ARBA" id="ARBA00006291"/>
    </source>
</evidence>
<dbReference type="GO" id="GO:1901891">
    <property type="term" value="P:regulation of cell septum assembly"/>
    <property type="evidence" value="ECO:0007669"/>
    <property type="project" value="InterPro"/>
</dbReference>
<organism evidence="10 11">
    <name type="scientific">Nitrincola tapanii</name>
    <dbReference type="NCBI Taxonomy" id="1708751"/>
    <lineage>
        <taxon>Bacteria</taxon>
        <taxon>Pseudomonadati</taxon>
        <taxon>Pseudomonadota</taxon>
        <taxon>Gammaproteobacteria</taxon>
        <taxon>Oceanospirillales</taxon>
        <taxon>Oceanospirillaceae</taxon>
        <taxon>Nitrincola</taxon>
    </lineage>
</organism>
<dbReference type="SUPFAM" id="SSF63848">
    <property type="entry name" value="Cell-division inhibitor MinC, C-terminal domain"/>
    <property type="match status" value="1"/>
</dbReference>
<dbReference type="Pfam" id="PF05209">
    <property type="entry name" value="MinC_N"/>
    <property type="match status" value="1"/>
</dbReference>
<dbReference type="GO" id="GO:0000902">
    <property type="term" value="P:cell morphogenesis"/>
    <property type="evidence" value="ECO:0007669"/>
    <property type="project" value="InterPro"/>
</dbReference>
<dbReference type="AlphaFoldDB" id="A0A5A9W1I8"/>
<dbReference type="OrthoDB" id="9794530at2"/>
<dbReference type="NCBIfam" id="TIGR01222">
    <property type="entry name" value="minC"/>
    <property type="match status" value="1"/>
</dbReference>
<comment type="similarity">
    <text evidence="1 6">Belongs to the MinC family.</text>
</comment>